<dbReference type="PANTHER" id="PTHR36057:SF1">
    <property type="entry name" value="LIPOPROTEIN LIPID ATTACHMENT SITE-LIKE PROTEIN, PUTATIVE (DUF1223)-RELATED"/>
    <property type="match status" value="1"/>
</dbReference>
<dbReference type="Gene3D" id="3.40.30.10">
    <property type="entry name" value="Glutaredoxin"/>
    <property type="match status" value="1"/>
</dbReference>
<gene>
    <name evidence="2" type="ORF">SAMN05443292_1661</name>
</gene>
<feature type="signal peptide" evidence="1">
    <location>
        <begin position="1"/>
        <end position="21"/>
    </location>
</feature>
<evidence type="ECO:0000313" key="3">
    <source>
        <dbReference type="Proteomes" id="UP000198931"/>
    </source>
</evidence>
<dbReference type="STRING" id="1125876.SAMN05443292_1661"/>
<evidence type="ECO:0000313" key="2">
    <source>
        <dbReference type="EMBL" id="SFI15265.1"/>
    </source>
</evidence>
<protein>
    <recommendedName>
        <fullName evidence="4">DUF1223 domain-containing protein</fullName>
    </recommendedName>
</protein>
<dbReference type="InterPro" id="IPR010634">
    <property type="entry name" value="DUF1223"/>
</dbReference>
<reference evidence="2 3" key="1">
    <citation type="submission" date="2016-10" db="EMBL/GenBank/DDBJ databases">
        <authorList>
            <person name="de Groot N.N."/>
        </authorList>
    </citation>
    <scope>NUCLEOTIDE SEQUENCE [LARGE SCALE GENOMIC DNA]</scope>
    <source>
        <strain evidence="2 3">DSM 26000</strain>
    </source>
</reference>
<dbReference type="SUPFAM" id="SSF52833">
    <property type="entry name" value="Thioredoxin-like"/>
    <property type="match status" value="1"/>
</dbReference>
<name>A0A1I3FVR2_9FLAO</name>
<proteinExistence type="predicted"/>
<keyword evidence="1" id="KW-0732">Signal</keyword>
<sequence length="248" mass="27875">MKLKSLLILLILPLFGCSQNAKKNISQISSDSKSVKVIELFTSEGCSSCPPADKLVEEVQKNNSENVIILAYHVDYWDRLGWKDTFSQKKFSERQSWYSSIFNLNSIYTPQIVVDGQKQFVGSDESELSKALKNPTLNIQNRGLSIKISDSKNDKISVEYNLEKINPDDILNFALVQNHAITQVKRGENSNRTLSHVDIVKEFTSVNPGKTGKIDLNDDNLNQKDFHVVAFLQNKKTGKISAAETSSF</sequence>
<dbReference type="PANTHER" id="PTHR36057">
    <property type="match status" value="1"/>
</dbReference>
<dbReference type="OrthoDB" id="9808254at2"/>
<evidence type="ECO:0000256" key="1">
    <source>
        <dbReference type="SAM" id="SignalP"/>
    </source>
</evidence>
<dbReference type="EMBL" id="FOQT01000002">
    <property type="protein sequence ID" value="SFI15265.1"/>
    <property type="molecule type" value="Genomic_DNA"/>
</dbReference>
<feature type="chain" id="PRO_5011560946" description="DUF1223 domain-containing protein" evidence="1">
    <location>
        <begin position="22"/>
        <end position="248"/>
    </location>
</feature>
<keyword evidence="3" id="KW-1185">Reference proteome</keyword>
<dbReference type="InterPro" id="IPR036249">
    <property type="entry name" value="Thioredoxin-like_sf"/>
</dbReference>
<dbReference type="AlphaFoldDB" id="A0A1I3FVR2"/>
<accession>A0A1I3FVR2</accession>
<evidence type="ECO:0008006" key="4">
    <source>
        <dbReference type="Google" id="ProtNLM"/>
    </source>
</evidence>
<organism evidence="2 3">
    <name type="scientific">Halpernia frigidisoli</name>
    <dbReference type="NCBI Taxonomy" id="1125876"/>
    <lineage>
        <taxon>Bacteria</taxon>
        <taxon>Pseudomonadati</taxon>
        <taxon>Bacteroidota</taxon>
        <taxon>Flavobacteriia</taxon>
        <taxon>Flavobacteriales</taxon>
        <taxon>Weeksellaceae</taxon>
        <taxon>Chryseobacterium group</taxon>
        <taxon>Halpernia</taxon>
    </lineage>
</organism>
<dbReference type="RefSeq" id="WP_090079620.1">
    <property type="nucleotide sequence ID" value="NZ_FOQT01000002.1"/>
</dbReference>
<dbReference type="Pfam" id="PF06764">
    <property type="entry name" value="DUF1223"/>
    <property type="match status" value="1"/>
</dbReference>
<dbReference type="Proteomes" id="UP000198931">
    <property type="component" value="Unassembled WGS sequence"/>
</dbReference>